<reference evidence="4" key="1">
    <citation type="submission" date="2025-08" db="UniProtKB">
        <authorList>
            <consortium name="RefSeq"/>
        </authorList>
    </citation>
    <scope>IDENTIFICATION</scope>
    <source>
        <tissue evidence="4">Whole organism</tissue>
    </source>
</reference>
<dbReference type="AlphaFoldDB" id="A0A9C6WY27"/>
<organism evidence="3 4">
    <name type="scientific">Frankliniella occidentalis</name>
    <name type="common">Western flower thrips</name>
    <name type="synonym">Euthrips occidentalis</name>
    <dbReference type="NCBI Taxonomy" id="133901"/>
    <lineage>
        <taxon>Eukaryota</taxon>
        <taxon>Metazoa</taxon>
        <taxon>Ecdysozoa</taxon>
        <taxon>Arthropoda</taxon>
        <taxon>Hexapoda</taxon>
        <taxon>Insecta</taxon>
        <taxon>Pterygota</taxon>
        <taxon>Neoptera</taxon>
        <taxon>Paraneoptera</taxon>
        <taxon>Thysanoptera</taxon>
        <taxon>Terebrantia</taxon>
        <taxon>Thripoidea</taxon>
        <taxon>Thripidae</taxon>
        <taxon>Frankliniella</taxon>
    </lineage>
</organism>
<proteinExistence type="predicted"/>
<dbReference type="RefSeq" id="XP_052120738.1">
    <property type="nucleotide sequence ID" value="XM_052264778.1"/>
</dbReference>
<dbReference type="GeneID" id="127748692"/>
<sequence>MARKASVRDPASAEAADGSRTNRSTPPTNQGYHLVGLPYSTWGDFKRRYVVLALLLGVVGLGVVVGFTVRYVTSVAYTRPGGDGSEALVPPNPEVPLPPSASVHHVFKRGAVCADGAPCSAIGK</sequence>
<name>A0A9C6WY27_FRAOC</name>
<feature type="region of interest" description="Disordered" evidence="1">
    <location>
        <begin position="1"/>
        <end position="32"/>
    </location>
</feature>
<evidence type="ECO:0000313" key="4">
    <source>
        <dbReference type="RefSeq" id="XP_052120738.1"/>
    </source>
</evidence>
<feature type="transmembrane region" description="Helical" evidence="2">
    <location>
        <begin position="49"/>
        <end position="69"/>
    </location>
</feature>
<dbReference type="Proteomes" id="UP000504606">
    <property type="component" value="Unplaced"/>
</dbReference>
<keyword evidence="2" id="KW-0812">Transmembrane</keyword>
<feature type="compositionally biased region" description="Polar residues" evidence="1">
    <location>
        <begin position="19"/>
        <end position="31"/>
    </location>
</feature>
<evidence type="ECO:0000313" key="3">
    <source>
        <dbReference type="Proteomes" id="UP000504606"/>
    </source>
</evidence>
<accession>A0A9C6WY27</accession>
<keyword evidence="2" id="KW-1133">Transmembrane helix</keyword>
<evidence type="ECO:0000256" key="1">
    <source>
        <dbReference type="SAM" id="MobiDB-lite"/>
    </source>
</evidence>
<gene>
    <name evidence="4" type="primary">LOC127748692</name>
</gene>
<protein>
    <submittedName>
        <fullName evidence="4">Uncharacterized protein LOC127748692 isoform X2</fullName>
    </submittedName>
</protein>
<keyword evidence="2" id="KW-0472">Membrane</keyword>
<evidence type="ECO:0000256" key="2">
    <source>
        <dbReference type="SAM" id="Phobius"/>
    </source>
</evidence>
<keyword evidence="3" id="KW-1185">Reference proteome</keyword>